<name>A0A8S9IKN6_BRACR</name>
<feature type="compositionally biased region" description="Polar residues" evidence="1">
    <location>
        <begin position="1"/>
        <end position="24"/>
    </location>
</feature>
<feature type="region of interest" description="Disordered" evidence="1">
    <location>
        <begin position="1"/>
        <end position="83"/>
    </location>
</feature>
<protein>
    <submittedName>
        <fullName evidence="2">Uncharacterized protein</fullName>
    </submittedName>
</protein>
<accession>A0A8S9IKN6</accession>
<reference evidence="2" key="1">
    <citation type="submission" date="2019-12" db="EMBL/GenBank/DDBJ databases">
        <title>Genome sequencing and annotation of Brassica cretica.</title>
        <authorList>
            <person name="Studholme D.J."/>
            <person name="Sarris P.F."/>
        </authorList>
    </citation>
    <scope>NUCLEOTIDE SEQUENCE</scope>
    <source>
        <strain evidence="2">PFS-102/07</strain>
        <tissue evidence="2">Leaf</tissue>
    </source>
</reference>
<evidence type="ECO:0000313" key="2">
    <source>
        <dbReference type="EMBL" id="KAF2570498.1"/>
    </source>
</evidence>
<comment type="caution">
    <text evidence="2">The sequence shown here is derived from an EMBL/GenBank/DDBJ whole genome shotgun (WGS) entry which is preliminary data.</text>
</comment>
<feature type="compositionally biased region" description="Basic and acidic residues" evidence="1">
    <location>
        <begin position="35"/>
        <end position="82"/>
    </location>
</feature>
<dbReference type="AlphaFoldDB" id="A0A8S9IKN6"/>
<gene>
    <name evidence="2" type="ORF">F2Q70_00004050</name>
</gene>
<proteinExistence type="predicted"/>
<sequence length="164" mass="18679">MFDCSQKLNSVSNEPNAKFETSNTHVKKPVIQVQHADEGSAKTRTEPKTDGRPHFGKGSNDESVDRHPINIDWHPTGKDLESLPKSSIVQHPADIDRHSWLEELSCCMNELEPIEERMYKSKASHLDVPEHLKLPIRPEEAAGFHKRVKRIHDPMKICGSLLYL</sequence>
<dbReference type="EMBL" id="QGKY02001015">
    <property type="protein sequence ID" value="KAF2570498.1"/>
    <property type="molecule type" value="Genomic_DNA"/>
</dbReference>
<evidence type="ECO:0000256" key="1">
    <source>
        <dbReference type="SAM" id="MobiDB-lite"/>
    </source>
</evidence>
<organism evidence="2">
    <name type="scientific">Brassica cretica</name>
    <name type="common">Mustard</name>
    <dbReference type="NCBI Taxonomy" id="69181"/>
    <lineage>
        <taxon>Eukaryota</taxon>
        <taxon>Viridiplantae</taxon>
        <taxon>Streptophyta</taxon>
        <taxon>Embryophyta</taxon>
        <taxon>Tracheophyta</taxon>
        <taxon>Spermatophyta</taxon>
        <taxon>Magnoliopsida</taxon>
        <taxon>eudicotyledons</taxon>
        <taxon>Gunneridae</taxon>
        <taxon>Pentapetalae</taxon>
        <taxon>rosids</taxon>
        <taxon>malvids</taxon>
        <taxon>Brassicales</taxon>
        <taxon>Brassicaceae</taxon>
        <taxon>Brassiceae</taxon>
        <taxon>Brassica</taxon>
    </lineage>
</organism>